<dbReference type="RefSeq" id="WP_187996970.1">
    <property type="nucleotide sequence ID" value="NZ_JACEXG010000005.1"/>
</dbReference>
<evidence type="ECO:0008006" key="4">
    <source>
        <dbReference type="Google" id="ProtNLM"/>
    </source>
</evidence>
<feature type="transmembrane region" description="Helical" evidence="1">
    <location>
        <begin position="223"/>
        <end position="256"/>
    </location>
</feature>
<keyword evidence="1" id="KW-0812">Transmembrane</keyword>
<keyword evidence="1" id="KW-1133">Transmembrane helix</keyword>
<feature type="transmembrane region" description="Helical" evidence="1">
    <location>
        <begin position="175"/>
        <end position="193"/>
    </location>
</feature>
<evidence type="ECO:0000256" key="1">
    <source>
        <dbReference type="SAM" id="Phobius"/>
    </source>
</evidence>
<dbReference type="EMBL" id="JAFFJS010000005">
    <property type="protein sequence ID" value="MBM9433869.1"/>
    <property type="molecule type" value="Genomic_DNA"/>
</dbReference>
<accession>A0ABS2TGU2</accession>
<evidence type="ECO:0000313" key="2">
    <source>
        <dbReference type="EMBL" id="MBM9433869.1"/>
    </source>
</evidence>
<reference evidence="3" key="1">
    <citation type="submission" date="2021-02" db="EMBL/GenBank/DDBJ databases">
        <title>Leucobacter sp. CX169.</title>
        <authorList>
            <person name="Cheng Y."/>
        </authorList>
    </citation>
    <scope>NUCLEOTIDE SEQUENCE [LARGE SCALE GENOMIC DNA]</scope>
    <source>
        <strain evidence="3">JY899</strain>
    </source>
</reference>
<feature type="transmembrane region" description="Helical" evidence="1">
    <location>
        <begin position="343"/>
        <end position="364"/>
    </location>
</feature>
<feature type="transmembrane region" description="Helical" evidence="1">
    <location>
        <begin position="268"/>
        <end position="287"/>
    </location>
</feature>
<protein>
    <recommendedName>
        <fullName evidence="4">Glycosyltransferase RgtA/B/C/D-like domain-containing protein</fullName>
    </recommendedName>
</protein>
<organism evidence="2 3">
    <name type="scientific">Flaviflexus equikiangi</name>
    <dbReference type="NCBI Taxonomy" id="2758573"/>
    <lineage>
        <taxon>Bacteria</taxon>
        <taxon>Bacillati</taxon>
        <taxon>Actinomycetota</taxon>
        <taxon>Actinomycetes</taxon>
        <taxon>Actinomycetales</taxon>
        <taxon>Actinomycetaceae</taxon>
        <taxon>Flaviflexus</taxon>
    </lineage>
</organism>
<sequence length="456" mass="48374">MPAKISLPTRQRLRPLLPDLLAALIIAAVTALICLPGIARFAGVSLYDEMTHADYAYRIAFENRVPRAVEPLAGPILEEWACRPTEWNPDDSLCLLAEAGEAEPGQFPAEGTNYNGFHPPLYYALTGWGARAITALTGSNISLFVAMRIMSAVWLSAGLIAFYGVLRLWVKRRPLSLAITLALASTPAIASFGMQVNPDAAAVLAGTAALYLAWRVVHGKPSVLSAAILAFLVASTKLLAVVAVFSVVTVALLRAIVRIRTDSRETTLLWAGPFGGALLGTGLSYVLSEILTRMAGPPTQDNPIIGLSTSELTGPFTRPLIDTLAINADLVSVYWLPQELDSAIWQMAARLTGMLLIAAVAILLTVHRPLEGEFTVALSTLAGALSVPIVIQIRQILINNDYFAGVAARYSITIIPLAFACVGMLLAQRSWGPAVAWAGAGFTVVVAAASTAGVLP</sequence>
<feature type="transmembrane region" description="Helical" evidence="1">
    <location>
        <begin position="434"/>
        <end position="455"/>
    </location>
</feature>
<feature type="transmembrane region" description="Helical" evidence="1">
    <location>
        <begin position="403"/>
        <end position="427"/>
    </location>
</feature>
<feature type="transmembrane region" description="Helical" evidence="1">
    <location>
        <begin position="152"/>
        <end position="169"/>
    </location>
</feature>
<feature type="transmembrane region" description="Helical" evidence="1">
    <location>
        <begin position="20"/>
        <end position="42"/>
    </location>
</feature>
<keyword evidence="3" id="KW-1185">Reference proteome</keyword>
<keyword evidence="1" id="KW-0472">Membrane</keyword>
<name>A0ABS2TGU2_9ACTO</name>
<gene>
    <name evidence="2" type="ORF">JVW63_09210</name>
</gene>
<proteinExistence type="predicted"/>
<evidence type="ECO:0000313" key="3">
    <source>
        <dbReference type="Proteomes" id="UP000705983"/>
    </source>
</evidence>
<dbReference type="Proteomes" id="UP000705983">
    <property type="component" value="Unassembled WGS sequence"/>
</dbReference>
<feature type="transmembrane region" description="Helical" evidence="1">
    <location>
        <begin position="376"/>
        <end position="397"/>
    </location>
</feature>
<comment type="caution">
    <text evidence="2">The sequence shown here is derived from an EMBL/GenBank/DDBJ whole genome shotgun (WGS) entry which is preliminary data.</text>
</comment>